<dbReference type="Proteomes" id="UP000612349">
    <property type="component" value="Unassembled WGS sequence"/>
</dbReference>
<gene>
    <name evidence="1" type="ORF">GCM10010990_07660</name>
</gene>
<organism evidence="1 2">
    <name type="scientific">Croceicoccus mobilis</name>
    <dbReference type="NCBI Taxonomy" id="1703339"/>
    <lineage>
        <taxon>Bacteria</taxon>
        <taxon>Pseudomonadati</taxon>
        <taxon>Pseudomonadota</taxon>
        <taxon>Alphaproteobacteria</taxon>
        <taxon>Sphingomonadales</taxon>
        <taxon>Erythrobacteraceae</taxon>
        <taxon>Croceicoccus</taxon>
    </lineage>
</organism>
<evidence type="ECO:0000313" key="2">
    <source>
        <dbReference type="Proteomes" id="UP000612349"/>
    </source>
</evidence>
<comment type="caution">
    <text evidence="1">The sequence shown here is derived from an EMBL/GenBank/DDBJ whole genome shotgun (WGS) entry which is preliminary data.</text>
</comment>
<keyword evidence="2" id="KW-1185">Reference proteome</keyword>
<reference evidence="1" key="2">
    <citation type="submission" date="2020-09" db="EMBL/GenBank/DDBJ databases">
        <authorList>
            <person name="Sun Q."/>
            <person name="Zhou Y."/>
        </authorList>
    </citation>
    <scope>NUCLEOTIDE SEQUENCE</scope>
    <source>
        <strain evidence="1">CGMCC 1.15360</strain>
    </source>
</reference>
<name>A0A917DRQ0_9SPHN</name>
<evidence type="ECO:0000313" key="1">
    <source>
        <dbReference type="EMBL" id="GGD60648.1"/>
    </source>
</evidence>
<protein>
    <submittedName>
        <fullName evidence="1">Uncharacterized protein</fullName>
    </submittedName>
</protein>
<proteinExistence type="predicted"/>
<dbReference type="RefSeq" id="WP_066773574.1">
    <property type="nucleotide sequence ID" value="NZ_BMIP01000001.1"/>
</dbReference>
<dbReference type="AlphaFoldDB" id="A0A917DRQ0"/>
<accession>A0A917DRQ0</accession>
<reference evidence="1" key="1">
    <citation type="journal article" date="2014" name="Int. J. Syst. Evol. Microbiol.">
        <title>Complete genome sequence of Corynebacterium casei LMG S-19264T (=DSM 44701T), isolated from a smear-ripened cheese.</title>
        <authorList>
            <consortium name="US DOE Joint Genome Institute (JGI-PGF)"/>
            <person name="Walter F."/>
            <person name="Albersmeier A."/>
            <person name="Kalinowski J."/>
            <person name="Ruckert C."/>
        </authorList>
    </citation>
    <scope>NUCLEOTIDE SEQUENCE</scope>
    <source>
        <strain evidence="1">CGMCC 1.15360</strain>
    </source>
</reference>
<sequence>MNAMPDFSHDFAYDEAAHAPVATDGGEQQIGDMLAPRWAAMHKAAGALAALTGASVPGTERHAALYPTTMPASGHKAMEETLGDLCAMLENGLFAVLQAREHGADGKIAARALLKRFERERDRLVGRIH</sequence>
<dbReference type="EMBL" id="BMIP01000001">
    <property type="protein sequence ID" value="GGD60648.1"/>
    <property type="molecule type" value="Genomic_DNA"/>
</dbReference>
<dbReference type="OrthoDB" id="7432728at2"/>